<organism evidence="2 3">
    <name type="scientific">Apiospora aurea</name>
    <dbReference type="NCBI Taxonomy" id="335848"/>
    <lineage>
        <taxon>Eukaryota</taxon>
        <taxon>Fungi</taxon>
        <taxon>Dikarya</taxon>
        <taxon>Ascomycota</taxon>
        <taxon>Pezizomycotina</taxon>
        <taxon>Sordariomycetes</taxon>
        <taxon>Xylariomycetidae</taxon>
        <taxon>Amphisphaeriales</taxon>
        <taxon>Apiosporaceae</taxon>
        <taxon>Apiospora</taxon>
    </lineage>
</organism>
<feature type="region of interest" description="Disordered" evidence="1">
    <location>
        <begin position="1"/>
        <end position="22"/>
    </location>
</feature>
<evidence type="ECO:0000313" key="3">
    <source>
        <dbReference type="Proteomes" id="UP001391051"/>
    </source>
</evidence>
<gene>
    <name evidence="2" type="ORF">PG986_005007</name>
</gene>
<comment type="caution">
    <text evidence="2">The sequence shown here is derived from an EMBL/GenBank/DDBJ whole genome shotgun (WGS) entry which is preliminary data.</text>
</comment>
<protein>
    <submittedName>
        <fullName evidence="2">Integral membrane protein</fullName>
    </submittedName>
</protein>
<keyword evidence="3" id="KW-1185">Reference proteome</keyword>
<dbReference type="RefSeq" id="XP_066701091.1">
    <property type="nucleotide sequence ID" value="XM_066841229.1"/>
</dbReference>
<reference evidence="2 3" key="1">
    <citation type="submission" date="2023-01" db="EMBL/GenBank/DDBJ databases">
        <title>Analysis of 21 Apiospora genomes using comparative genomics revels a genus with tremendous synthesis potential of carbohydrate active enzymes and secondary metabolites.</title>
        <authorList>
            <person name="Sorensen T."/>
        </authorList>
    </citation>
    <scope>NUCLEOTIDE SEQUENCE [LARGE SCALE GENOMIC DNA]</scope>
    <source>
        <strain evidence="2 3">CBS 24483</strain>
    </source>
</reference>
<evidence type="ECO:0000256" key="1">
    <source>
        <dbReference type="SAM" id="MobiDB-lite"/>
    </source>
</evidence>
<name>A0ABR1QGD1_9PEZI</name>
<sequence>MMIRKAPPKRSSDTDDTSKGSPSDILFQCPEYKTLYYSTVWYRFAAQPDFLACSRCYASHIKGSSLAHSFERFTPPTGAPSRCRFWVPRVVSILWPRALRDRSVEGMMEFANYRNTIPDCSEVDGEPRKPQMRRWLAYMNDEDESEMLECCEACYEDRVADTAFANRFNPDSEPPDDAPPRKCLLSIRYIQSCLDTFSKCDDWASYLVAARQRLRASECRGRLVTACSTDRSTPVGQDDKSLWFCEVCFLDNVAMTDFQSHFTKAQDKISDVAATIKFSCALSMGPVMVALEAALIRNDYRVFSNAIKSVMRSKPCRQSGIRGGPWYTLQGGCKDFQICQACYCGIIAPCEMGPFFDLADSEVNLDSMVRLCDLNPAAPRFLSYVEKLAQVVDVGDFSVFARYVRRVSKLAPCPRRSKSNESLWCCVDGCTVCPDCFETVASGTQFAHRFEIQRVTEPPPILCKLSSSRMRLKWAEACRDGSIEDFLSMARHRQDMYKQATSAIEYIEQLHRDRFGQALADVMLGSRTAVKSRHSSTVGNRSAIDVSKSNPSLTVDTESGTLERLVRETLADSRRRDEQRLIEEIENKWKTID</sequence>
<accession>A0ABR1QGD1</accession>
<proteinExistence type="predicted"/>
<dbReference type="Proteomes" id="UP001391051">
    <property type="component" value="Unassembled WGS sequence"/>
</dbReference>
<dbReference type="GeneID" id="92074291"/>
<evidence type="ECO:0000313" key="2">
    <source>
        <dbReference type="EMBL" id="KAK7955785.1"/>
    </source>
</evidence>
<dbReference type="EMBL" id="JAQQWE010000004">
    <property type="protein sequence ID" value="KAK7955785.1"/>
    <property type="molecule type" value="Genomic_DNA"/>
</dbReference>